<evidence type="ECO:0000256" key="5">
    <source>
        <dbReference type="HAMAP-Rule" id="MF_03012"/>
    </source>
</evidence>
<evidence type="ECO:0000259" key="6">
    <source>
        <dbReference type="PROSITE" id="PS50250"/>
    </source>
</evidence>
<evidence type="ECO:0000256" key="4">
    <source>
        <dbReference type="ARBA" id="ARBA00022917"/>
    </source>
</evidence>
<keyword evidence="8" id="KW-1185">Reference proteome</keyword>
<comment type="caution">
    <text evidence="7">The sequence shown here is derived from an EMBL/GenBank/DDBJ whole genome shotgun (WGS) entry which is preliminary data.</text>
</comment>
<dbReference type="GO" id="GO:0071541">
    <property type="term" value="C:eukaryotic translation initiation factor 3 complex, eIF3m"/>
    <property type="evidence" value="ECO:0007669"/>
    <property type="project" value="UniProtKB-UniRule"/>
</dbReference>
<reference evidence="7" key="1">
    <citation type="submission" date="2020-01" db="EMBL/GenBank/DDBJ databases">
        <title>Genome Sequencing of Three Apophysomyces-Like Fungal Strains Confirms a Novel Fungal Genus in the Mucoromycota with divergent Burkholderia-like Endosymbiotic Bacteria.</title>
        <authorList>
            <person name="Stajich J.E."/>
            <person name="Macias A.M."/>
            <person name="Carter-House D."/>
            <person name="Lovett B."/>
            <person name="Kasson L.R."/>
            <person name="Berry K."/>
            <person name="Grigoriev I."/>
            <person name="Chang Y."/>
            <person name="Spatafora J."/>
            <person name="Kasson M.T."/>
        </authorList>
    </citation>
    <scope>NUCLEOTIDE SEQUENCE</scope>
    <source>
        <strain evidence="7">NRRL A-21654</strain>
    </source>
</reference>
<comment type="subcellular location">
    <subcellularLocation>
        <location evidence="5">Cytoplasm</location>
    </subcellularLocation>
</comment>
<evidence type="ECO:0000313" key="7">
    <source>
        <dbReference type="EMBL" id="KAF7723879.1"/>
    </source>
</evidence>
<dbReference type="SUPFAM" id="SSF46785">
    <property type="entry name" value="Winged helix' DNA-binding domain"/>
    <property type="match status" value="1"/>
</dbReference>
<proteinExistence type="inferred from homology"/>
<comment type="subunit">
    <text evidence="5">Component of the eukaryotic translation initiation factor 3 (eIF-3) complex.</text>
</comment>
<evidence type="ECO:0000256" key="1">
    <source>
        <dbReference type="ARBA" id="ARBA00008482"/>
    </source>
</evidence>
<dbReference type="GO" id="GO:0001732">
    <property type="term" value="P:formation of cytoplasmic translation initiation complex"/>
    <property type="evidence" value="ECO:0007669"/>
    <property type="project" value="UniProtKB-UniRule"/>
</dbReference>
<gene>
    <name evidence="7" type="ORF">EC973_001551</name>
</gene>
<comment type="similarity">
    <text evidence="1">Belongs to the CSN7/EIF3M family. CSN7 subfamily.</text>
</comment>
<dbReference type="InterPro" id="IPR040750">
    <property type="entry name" value="eIF3m_C_helix"/>
</dbReference>
<organism evidence="7 8">
    <name type="scientific">Apophysomyces ossiformis</name>
    <dbReference type="NCBI Taxonomy" id="679940"/>
    <lineage>
        <taxon>Eukaryota</taxon>
        <taxon>Fungi</taxon>
        <taxon>Fungi incertae sedis</taxon>
        <taxon>Mucoromycota</taxon>
        <taxon>Mucoromycotina</taxon>
        <taxon>Mucoromycetes</taxon>
        <taxon>Mucorales</taxon>
        <taxon>Mucorineae</taxon>
        <taxon>Mucoraceae</taxon>
        <taxon>Apophysomyces</taxon>
    </lineage>
</organism>
<dbReference type="EMBL" id="JABAYA010000137">
    <property type="protein sequence ID" value="KAF7723879.1"/>
    <property type="molecule type" value="Genomic_DNA"/>
</dbReference>
<feature type="domain" description="PCI" evidence="6">
    <location>
        <begin position="181"/>
        <end position="342"/>
    </location>
</feature>
<keyword evidence="3 5" id="KW-0396">Initiation factor</keyword>
<evidence type="ECO:0000256" key="3">
    <source>
        <dbReference type="ARBA" id="ARBA00022540"/>
    </source>
</evidence>
<accession>A0A8H7BNV0</accession>
<evidence type="ECO:0000256" key="2">
    <source>
        <dbReference type="ARBA" id="ARBA00022490"/>
    </source>
</evidence>
<protein>
    <recommendedName>
        <fullName evidence="5">Eukaryotic translation initiation factor 3 subunit M</fullName>
        <shortName evidence="5">eIF3m</shortName>
    </recommendedName>
</protein>
<dbReference type="InterPro" id="IPR000717">
    <property type="entry name" value="PCI_dom"/>
</dbReference>
<dbReference type="AlphaFoldDB" id="A0A8H7BNV0"/>
<dbReference type="OrthoDB" id="10267031at2759"/>
<keyword evidence="4 5" id="KW-0648">Protein biosynthesis</keyword>
<sequence>MPVEATYRIYDLSYYISKLREEEGEENAPYVKEIKTLLESDKKDDVYVKLITDASIFLTKIDREVEGAFNLLIVIALNAPEQVRAAAVKALIATLTKTESTKTSLKQKILLNLYNALPAQSPLRYDAFIGLVDMTAQADELESMYSQLEHVDRWVKQWGIDANTERTLYSHLSQTLKQAGEEKLSYDFLLKQLNTYSADDAASTDLAKEAIIRAVEIENYFAFEDLLQYNAIQKLKGTTEFELLDVFLNGTLPTYNAFAAKHPELLKRLNGDNNVQKIRLLSLASLGSENLARELTYAEIAKSLEISEDDVEMWVIDVIRAGLVEAKLDQLNKTVIVHRSIYRVFGKEQWKQLSTRLNTWKDSLNEILAVIGNAKLIAGGALQGGAAAVVVEDKTAEVTVTTST</sequence>
<dbReference type="GO" id="GO:0033290">
    <property type="term" value="C:eukaryotic 48S preinitiation complex"/>
    <property type="evidence" value="ECO:0007669"/>
    <property type="project" value="UniProtKB-UniRule"/>
</dbReference>
<dbReference type="InterPro" id="IPR027528">
    <property type="entry name" value="eIF3m"/>
</dbReference>
<name>A0A8H7BNV0_9FUNG</name>
<dbReference type="InterPro" id="IPR036390">
    <property type="entry name" value="WH_DNA-bd_sf"/>
</dbReference>
<comment type="similarity">
    <text evidence="5">Belongs to the eIF-3 subunit M family.</text>
</comment>
<dbReference type="GO" id="GO:0016282">
    <property type="term" value="C:eukaryotic 43S preinitiation complex"/>
    <property type="evidence" value="ECO:0007669"/>
    <property type="project" value="UniProtKB-UniRule"/>
</dbReference>
<dbReference type="PANTHER" id="PTHR15350:SF2">
    <property type="entry name" value="EUKARYOTIC TRANSLATION INITIATION FACTOR 3 SUBUNIT M"/>
    <property type="match status" value="1"/>
</dbReference>
<evidence type="ECO:0000313" key="8">
    <source>
        <dbReference type="Proteomes" id="UP000605846"/>
    </source>
</evidence>
<dbReference type="Proteomes" id="UP000605846">
    <property type="component" value="Unassembled WGS sequence"/>
</dbReference>
<dbReference type="GO" id="GO:0003743">
    <property type="term" value="F:translation initiation factor activity"/>
    <property type="evidence" value="ECO:0007669"/>
    <property type="project" value="UniProtKB-UniRule"/>
</dbReference>
<dbReference type="Pfam" id="PF18005">
    <property type="entry name" value="eIF3m_C_helix"/>
    <property type="match status" value="1"/>
</dbReference>
<dbReference type="PANTHER" id="PTHR15350">
    <property type="entry name" value="COP9 SIGNALOSOME COMPLEX SUBUNIT 7/DENDRITIC CELL PROTEIN GA17"/>
    <property type="match status" value="1"/>
</dbReference>
<dbReference type="Pfam" id="PF01399">
    <property type="entry name" value="PCI"/>
    <property type="match status" value="1"/>
</dbReference>
<dbReference type="SMART" id="SM00088">
    <property type="entry name" value="PINT"/>
    <property type="match status" value="1"/>
</dbReference>
<dbReference type="PROSITE" id="PS50250">
    <property type="entry name" value="PCI"/>
    <property type="match status" value="1"/>
</dbReference>
<comment type="function">
    <text evidence="5">Component of the eukaryotic translation initiation factor 3 (eIF-3) complex, which is involved in protein synthesis of a specialized repertoire of mRNAs and, together with other initiation factors, stimulates binding of mRNA and methionyl-tRNAi to the 40S ribosome. The eIF-3 complex specifically targets and initiates translation of a subset of mRNAs involved in cell proliferation.</text>
</comment>
<keyword evidence="2 5" id="KW-0963">Cytoplasm</keyword>
<dbReference type="InterPro" id="IPR045237">
    <property type="entry name" value="COPS7/eIF3m"/>
</dbReference>
<dbReference type="HAMAP" id="MF_03012">
    <property type="entry name" value="eIF3m"/>
    <property type="match status" value="1"/>
</dbReference>